<comment type="caution">
    <text evidence="1">The sequence shown here is derived from an EMBL/GenBank/DDBJ whole genome shotgun (WGS) entry which is preliminary data.</text>
</comment>
<dbReference type="AlphaFoldDB" id="A0A853CSE2"/>
<accession>A0A853CSE2</accession>
<gene>
    <name evidence="1" type="ORF">HNR13_000678</name>
</gene>
<protein>
    <submittedName>
        <fullName evidence="1">Uncharacterized protein</fullName>
    </submittedName>
</protein>
<dbReference type="EMBL" id="JACCFL010000001">
    <property type="protein sequence ID" value="NYJ22391.1"/>
    <property type="molecule type" value="Genomic_DNA"/>
</dbReference>
<evidence type="ECO:0000313" key="2">
    <source>
        <dbReference type="Proteomes" id="UP000578352"/>
    </source>
</evidence>
<dbReference type="Proteomes" id="UP000578352">
    <property type="component" value="Unassembled WGS sequence"/>
</dbReference>
<dbReference type="RefSeq" id="WP_179604443.1">
    <property type="nucleotide sequence ID" value="NZ_BAABEH010000001.1"/>
</dbReference>
<reference evidence="1 2" key="1">
    <citation type="submission" date="2020-07" db="EMBL/GenBank/DDBJ databases">
        <title>Sequencing the genomes of 1000 actinobacteria strains.</title>
        <authorList>
            <person name="Klenk H.-P."/>
        </authorList>
    </citation>
    <scope>NUCLEOTIDE SEQUENCE [LARGE SCALE GENOMIC DNA]</scope>
    <source>
        <strain evidence="1 2">DSM 15165</strain>
    </source>
</reference>
<name>A0A853CSE2_9MICO</name>
<proteinExistence type="predicted"/>
<sequence>MTDTKDAVTWNGAEPFPAAEIAGLKAKTVAHVVHYRRKTYVTLPSEGYALLKRVRTLLRDGTTDLVPLVHRDGFVWLAIGPNIPIAVDEVETDSGESEKHTLKRLGLR</sequence>
<evidence type="ECO:0000313" key="1">
    <source>
        <dbReference type="EMBL" id="NYJ22391.1"/>
    </source>
</evidence>
<organism evidence="1 2">
    <name type="scientific">Leifsonia shinshuensis</name>
    <dbReference type="NCBI Taxonomy" id="150026"/>
    <lineage>
        <taxon>Bacteria</taxon>
        <taxon>Bacillati</taxon>
        <taxon>Actinomycetota</taxon>
        <taxon>Actinomycetes</taxon>
        <taxon>Micrococcales</taxon>
        <taxon>Microbacteriaceae</taxon>
        <taxon>Leifsonia</taxon>
    </lineage>
</organism>